<name>T1CM61_9ZZZZ</name>
<dbReference type="AlphaFoldDB" id="T1CM61"/>
<dbReference type="CDD" id="cd00093">
    <property type="entry name" value="HTH_XRE"/>
    <property type="match status" value="1"/>
</dbReference>
<dbReference type="PROSITE" id="PS50943">
    <property type="entry name" value="HTH_CROC1"/>
    <property type="match status" value="1"/>
</dbReference>
<dbReference type="GO" id="GO:0003677">
    <property type="term" value="F:DNA binding"/>
    <property type="evidence" value="ECO:0007669"/>
    <property type="project" value="InterPro"/>
</dbReference>
<feature type="transmembrane region" description="Helical" evidence="1">
    <location>
        <begin position="123"/>
        <end position="145"/>
    </location>
</feature>
<reference evidence="3" key="2">
    <citation type="journal article" date="2014" name="ISME J.">
        <title>Microbial stratification in low pH oxic and suboxic macroscopic growths along an acid mine drainage.</title>
        <authorList>
            <person name="Mendez-Garcia C."/>
            <person name="Mesa V."/>
            <person name="Sprenger R.R."/>
            <person name="Richter M."/>
            <person name="Diez M.S."/>
            <person name="Solano J."/>
            <person name="Bargiela R."/>
            <person name="Golyshina O.V."/>
            <person name="Manteca A."/>
            <person name="Ramos J.L."/>
            <person name="Gallego J.R."/>
            <person name="Llorente I."/>
            <person name="Martins Dos Santos V.A."/>
            <person name="Jensen O.N."/>
            <person name="Pelaez A.I."/>
            <person name="Sanchez J."/>
            <person name="Ferrer M."/>
        </authorList>
    </citation>
    <scope>NUCLEOTIDE SEQUENCE</scope>
</reference>
<feature type="non-terminal residue" evidence="3">
    <location>
        <position position="1"/>
    </location>
</feature>
<keyword evidence="1" id="KW-1133">Transmembrane helix</keyword>
<organism evidence="3">
    <name type="scientific">mine drainage metagenome</name>
    <dbReference type="NCBI Taxonomy" id="410659"/>
    <lineage>
        <taxon>unclassified sequences</taxon>
        <taxon>metagenomes</taxon>
        <taxon>ecological metagenomes</taxon>
    </lineage>
</organism>
<evidence type="ECO:0000256" key="1">
    <source>
        <dbReference type="SAM" id="Phobius"/>
    </source>
</evidence>
<dbReference type="PANTHER" id="PTHR34475">
    <property type="match status" value="1"/>
</dbReference>
<dbReference type="InterPro" id="IPR010982">
    <property type="entry name" value="Lambda_DNA-bd_dom_sf"/>
</dbReference>
<sequence length="306" mass="32068">HSHEPGHEPSDGIQCPAIVVDPAEVLRIGAELAAARQRRGLSLAQCAERLSMPSQVLRRLEAGTLSPLDSGVFLRGHLRAYGTLLDIDRATLDDYVRRLAPEAPPALLASGRMPSSRYVVERYLRAGSYIVLTVAITAPIVWFVMHSDSTRSGARLQAIDFAPVPVVPRLGAAHAAHIPGGAVILPPVAAQPQSQQPLLATMTPFISGDVETTPPAPAPAVTGAHTLALTLSAPSWVEVTGTDGKRLEYALLQPGTYSWQDAAPLQVLIGNAAAASVTVDGKPFALDDISASNVARFSIGSAPGNA</sequence>
<keyword evidence="1" id="KW-0472">Membrane</keyword>
<comment type="caution">
    <text evidence="3">The sequence shown here is derived from an EMBL/GenBank/DDBJ whole genome shotgun (WGS) entry which is preliminary data.</text>
</comment>
<dbReference type="InterPro" id="IPR025194">
    <property type="entry name" value="RodZ-like_C"/>
</dbReference>
<proteinExistence type="predicted"/>
<reference evidence="3" key="1">
    <citation type="submission" date="2013-08" db="EMBL/GenBank/DDBJ databases">
        <authorList>
            <person name="Mendez C."/>
            <person name="Richter M."/>
            <person name="Ferrer M."/>
            <person name="Sanchez J."/>
        </authorList>
    </citation>
    <scope>NUCLEOTIDE SEQUENCE</scope>
</reference>
<gene>
    <name evidence="3" type="ORF">B1B_05229</name>
</gene>
<feature type="domain" description="HTH cro/C1-type" evidence="2">
    <location>
        <begin position="32"/>
        <end position="67"/>
    </location>
</feature>
<evidence type="ECO:0000259" key="2">
    <source>
        <dbReference type="PROSITE" id="PS50943"/>
    </source>
</evidence>
<dbReference type="Pfam" id="PF13464">
    <property type="entry name" value="RodZ_C"/>
    <property type="match status" value="1"/>
</dbReference>
<dbReference type="PANTHER" id="PTHR34475:SF1">
    <property type="entry name" value="CYTOSKELETON PROTEIN RODZ"/>
    <property type="match status" value="1"/>
</dbReference>
<dbReference type="SUPFAM" id="SSF47413">
    <property type="entry name" value="lambda repressor-like DNA-binding domains"/>
    <property type="match status" value="1"/>
</dbReference>
<accession>T1CM61</accession>
<dbReference type="Gene3D" id="1.10.260.40">
    <property type="entry name" value="lambda repressor-like DNA-binding domains"/>
    <property type="match status" value="1"/>
</dbReference>
<dbReference type="InterPro" id="IPR001387">
    <property type="entry name" value="Cro/C1-type_HTH"/>
</dbReference>
<evidence type="ECO:0000313" key="3">
    <source>
        <dbReference type="EMBL" id="EQD69995.1"/>
    </source>
</evidence>
<dbReference type="Pfam" id="PF13413">
    <property type="entry name" value="HTH_25"/>
    <property type="match status" value="1"/>
</dbReference>
<protein>
    <recommendedName>
        <fullName evidence="2">HTH cro/C1-type domain-containing protein</fullName>
    </recommendedName>
</protein>
<dbReference type="EMBL" id="AUZY01003304">
    <property type="protein sequence ID" value="EQD69995.1"/>
    <property type="molecule type" value="Genomic_DNA"/>
</dbReference>
<keyword evidence="1" id="KW-0812">Transmembrane</keyword>
<dbReference type="InterPro" id="IPR050400">
    <property type="entry name" value="Bact_Cytoskel_RodZ"/>
</dbReference>